<dbReference type="Gene3D" id="3.90.226.10">
    <property type="entry name" value="2-enoyl-CoA Hydratase, Chain A, domain 1"/>
    <property type="match status" value="1"/>
</dbReference>
<dbReference type="GO" id="GO:0007165">
    <property type="term" value="P:signal transduction"/>
    <property type="evidence" value="ECO:0007669"/>
    <property type="project" value="TreeGrafter"/>
</dbReference>
<dbReference type="GO" id="GO:0004175">
    <property type="term" value="F:endopeptidase activity"/>
    <property type="evidence" value="ECO:0007669"/>
    <property type="project" value="TreeGrafter"/>
</dbReference>
<name>A0A269PBT0_9CORY</name>
<organism evidence="2 3">
    <name type="scientific">Corynebacterium hadale</name>
    <dbReference type="NCBI Taxonomy" id="2026255"/>
    <lineage>
        <taxon>Bacteria</taxon>
        <taxon>Bacillati</taxon>
        <taxon>Actinomycetota</taxon>
        <taxon>Actinomycetes</taxon>
        <taxon>Mycobacteriales</taxon>
        <taxon>Corynebacteriaceae</taxon>
        <taxon>Corynebacterium</taxon>
    </lineage>
</organism>
<comment type="caution">
    <text evidence="2">The sequence shown here is derived from an EMBL/GenBank/DDBJ whole genome shotgun (WGS) entry which is preliminary data.</text>
</comment>
<dbReference type="SUPFAM" id="SSF52096">
    <property type="entry name" value="ClpP/crotonase"/>
    <property type="match status" value="1"/>
</dbReference>
<dbReference type="Proteomes" id="UP000215771">
    <property type="component" value="Unassembled WGS sequence"/>
</dbReference>
<dbReference type="PANTHER" id="PTHR32060">
    <property type="entry name" value="TAIL-SPECIFIC PROTEASE"/>
    <property type="match status" value="1"/>
</dbReference>
<gene>
    <name evidence="2" type="ORF">CIG21_08625</name>
</gene>
<accession>A0A269PBT0</accession>
<dbReference type="Pfam" id="PF03572">
    <property type="entry name" value="Peptidase_S41"/>
    <property type="match status" value="1"/>
</dbReference>
<evidence type="ECO:0000313" key="2">
    <source>
        <dbReference type="EMBL" id="PAJ69152.1"/>
    </source>
</evidence>
<dbReference type="InterPro" id="IPR005151">
    <property type="entry name" value="Tail-specific_protease"/>
</dbReference>
<dbReference type="PROSITE" id="PS51257">
    <property type="entry name" value="PROKAR_LIPOPROTEIN"/>
    <property type="match status" value="1"/>
</dbReference>
<dbReference type="PANTHER" id="PTHR32060:SF30">
    <property type="entry name" value="CARBOXY-TERMINAL PROCESSING PROTEASE CTPA"/>
    <property type="match status" value="1"/>
</dbReference>
<dbReference type="GO" id="GO:0006508">
    <property type="term" value="P:proteolysis"/>
    <property type="evidence" value="ECO:0007669"/>
    <property type="project" value="InterPro"/>
</dbReference>
<evidence type="ECO:0000313" key="3">
    <source>
        <dbReference type="Proteomes" id="UP000215771"/>
    </source>
</evidence>
<proteinExistence type="predicted"/>
<protein>
    <recommendedName>
        <fullName evidence="1">Tail specific protease domain-containing protein</fullName>
    </recommendedName>
</protein>
<dbReference type="GO" id="GO:0030288">
    <property type="term" value="C:outer membrane-bounded periplasmic space"/>
    <property type="evidence" value="ECO:0007669"/>
    <property type="project" value="TreeGrafter"/>
</dbReference>
<reference evidence="2 3" key="1">
    <citation type="submission" date="2017-08" db="EMBL/GenBank/DDBJ databases">
        <authorList>
            <person name="de Groot N.N."/>
        </authorList>
    </citation>
    <scope>NUCLEOTIDE SEQUENCE [LARGE SCALE GENOMIC DNA]</scope>
    <source>
        <strain evidence="2 3">NBT06-6</strain>
    </source>
</reference>
<dbReference type="GO" id="GO:0008236">
    <property type="term" value="F:serine-type peptidase activity"/>
    <property type="evidence" value="ECO:0007669"/>
    <property type="project" value="InterPro"/>
</dbReference>
<dbReference type="InterPro" id="IPR029045">
    <property type="entry name" value="ClpP/crotonase-like_dom_sf"/>
</dbReference>
<dbReference type="RefSeq" id="WP_095278131.1">
    <property type="nucleotide sequence ID" value="NZ_CP047655.1"/>
</dbReference>
<sequence length="336" mass="34432">MSTAKKILLVLGGVVVAIVLALAAACYVWGPTLSAQMTGQAKFLGKDSPQRYARTVLDLSESMGVYGDSEEFAAARAKAEEAAKGAEHQAELVDVLEQAVHAAGGKHSRLIPAETQQPDAEESTPTSQVGVTTVGNVAVATVPGIGRHDDIQQYADTLTSGLLEARDGGACGAIVDLRGNDGGDMGPMVAGLSPLLPDGTALEFVNRVNTSQVTVDGNAVSGGGTPLETAGGKWEAPTAVLVDATTASSGEATMLAFRGLDDSRSFGTPTAGFASANMVYDFPDGSELMLTVAKDKARTGEEFAEDPVAPDSPTDTGDAALDEAKAWLHAEHGCEA</sequence>
<dbReference type="SMART" id="SM00245">
    <property type="entry name" value="TSPc"/>
    <property type="match status" value="1"/>
</dbReference>
<dbReference type="AlphaFoldDB" id="A0A269PBT0"/>
<feature type="domain" description="Tail specific protease" evidence="1">
    <location>
        <begin position="108"/>
        <end position="315"/>
    </location>
</feature>
<evidence type="ECO:0000259" key="1">
    <source>
        <dbReference type="SMART" id="SM00245"/>
    </source>
</evidence>
<dbReference type="EMBL" id="NQMQ01000018">
    <property type="protein sequence ID" value="PAJ69152.1"/>
    <property type="molecule type" value="Genomic_DNA"/>
</dbReference>